<keyword evidence="2" id="KW-0732">Signal</keyword>
<comment type="caution">
    <text evidence="3">The sequence shown here is derived from an EMBL/GenBank/DDBJ whole genome shotgun (WGS) entry which is preliminary data.</text>
</comment>
<evidence type="ECO:0000313" key="3">
    <source>
        <dbReference type="EMBL" id="MBB6513763.1"/>
    </source>
</evidence>
<dbReference type="AlphaFoldDB" id="A0A841RQ71"/>
<reference evidence="3 4" key="1">
    <citation type="submission" date="2020-08" db="EMBL/GenBank/DDBJ databases">
        <title>Genomic Encyclopedia of Type Strains, Phase IV (KMG-IV): sequencing the most valuable type-strain genomes for metagenomic binning, comparative biology and taxonomic classification.</title>
        <authorList>
            <person name="Goeker M."/>
        </authorList>
    </citation>
    <scope>NUCLEOTIDE SEQUENCE [LARGE SCALE GENOMIC DNA]</scope>
    <source>
        <strain evidence="3 4">DSM 11805</strain>
    </source>
</reference>
<sequence>MKKILFILLSLIFVAACGSTEESSSSETEQEEEKTAVESTEEEEASDIEVDKNLLSVEIDIPANMVDDIETTIAQGEEEGFEITENDDGSLTYKMSKSRHKELMTDMRTNFEETFNEFVNSEEFPSIQDIQPNKDFTEFTMVVDKNLYEESFDGFASITLGMAGAMYIVFDGQTPSDDFNILIDIEDAETGEVFDTIKFPEDLNTEELEQ</sequence>
<protein>
    <recommendedName>
        <fullName evidence="5">Antigen I/II N-terminal domain-containing protein</fullName>
    </recommendedName>
</protein>
<feature type="chain" id="PRO_5038798401" description="Antigen I/II N-terminal domain-containing protein" evidence="2">
    <location>
        <begin position="19"/>
        <end position="210"/>
    </location>
</feature>
<dbReference type="EMBL" id="JACHON010000016">
    <property type="protein sequence ID" value="MBB6513763.1"/>
    <property type="molecule type" value="Genomic_DNA"/>
</dbReference>
<name>A0A841RQ71_9BACI</name>
<evidence type="ECO:0000313" key="4">
    <source>
        <dbReference type="Proteomes" id="UP000572212"/>
    </source>
</evidence>
<accession>A0A841RQ71</accession>
<proteinExistence type="predicted"/>
<gene>
    <name evidence="3" type="ORF">GGQ92_002579</name>
</gene>
<dbReference type="RefSeq" id="WP_184249531.1">
    <property type="nucleotide sequence ID" value="NZ_BAAACU010000056.1"/>
</dbReference>
<feature type="signal peptide" evidence="2">
    <location>
        <begin position="1"/>
        <end position="18"/>
    </location>
</feature>
<dbReference type="PROSITE" id="PS51257">
    <property type="entry name" value="PROKAR_LIPOPROTEIN"/>
    <property type="match status" value="1"/>
</dbReference>
<feature type="region of interest" description="Disordered" evidence="1">
    <location>
        <begin position="20"/>
        <end position="47"/>
    </location>
</feature>
<keyword evidence="4" id="KW-1185">Reference proteome</keyword>
<evidence type="ECO:0008006" key="5">
    <source>
        <dbReference type="Google" id="ProtNLM"/>
    </source>
</evidence>
<organism evidence="3 4">
    <name type="scientific">Gracilibacillus halotolerans</name>
    <dbReference type="NCBI Taxonomy" id="74386"/>
    <lineage>
        <taxon>Bacteria</taxon>
        <taxon>Bacillati</taxon>
        <taxon>Bacillota</taxon>
        <taxon>Bacilli</taxon>
        <taxon>Bacillales</taxon>
        <taxon>Bacillaceae</taxon>
        <taxon>Gracilibacillus</taxon>
    </lineage>
</organism>
<dbReference type="Proteomes" id="UP000572212">
    <property type="component" value="Unassembled WGS sequence"/>
</dbReference>
<evidence type="ECO:0000256" key="1">
    <source>
        <dbReference type="SAM" id="MobiDB-lite"/>
    </source>
</evidence>
<evidence type="ECO:0000256" key="2">
    <source>
        <dbReference type="SAM" id="SignalP"/>
    </source>
</evidence>